<organism evidence="2 3">
    <name type="scientific">Embleya scabrispora</name>
    <dbReference type="NCBI Taxonomy" id="159449"/>
    <lineage>
        <taxon>Bacteria</taxon>
        <taxon>Bacillati</taxon>
        <taxon>Actinomycetota</taxon>
        <taxon>Actinomycetes</taxon>
        <taxon>Kitasatosporales</taxon>
        <taxon>Streptomycetaceae</taxon>
        <taxon>Embleya</taxon>
    </lineage>
</organism>
<feature type="region of interest" description="Disordered" evidence="1">
    <location>
        <begin position="103"/>
        <end position="126"/>
    </location>
</feature>
<reference evidence="2 3" key="1">
    <citation type="submission" date="2017-03" db="EMBL/GenBank/DDBJ databases">
        <title>Draft genome sequence of Streptomyces scabrisporus NF3, endophyte isolated from Amphipterygium adstringens.</title>
        <authorList>
            <person name="Vazquez M."/>
            <person name="Ceapa C.D."/>
            <person name="Rodriguez Luna D."/>
            <person name="Sanchez Esquivel S."/>
        </authorList>
    </citation>
    <scope>NUCLEOTIDE SEQUENCE [LARGE SCALE GENOMIC DNA]</scope>
    <source>
        <strain evidence="2 3">NF3</strain>
    </source>
</reference>
<comment type="caution">
    <text evidence="2">The sequence shown here is derived from an EMBL/GenBank/DDBJ whole genome shotgun (WGS) entry which is preliminary data.</text>
</comment>
<evidence type="ECO:0000313" key="2">
    <source>
        <dbReference type="EMBL" id="OPC84176.1"/>
    </source>
</evidence>
<dbReference type="EMBL" id="MWQN01000001">
    <property type="protein sequence ID" value="OPC84176.1"/>
    <property type="molecule type" value="Genomic_DNA"/>
</dbReference>
<gene>
    <name evidence="2" type="ORF">B4N89_27515</name>
</gene>
<dbReference type="Proteomes" id="UP000190037">
    <property type="component" value="Unassembled WGS sequence"/>
</dbReference>
<accession>A0A1T3P518</accession>
<evidence type="ECO:0000313" key="3">
    <source>
        <dbReference type="Proteomes" id="UP000190037"/>
    </source>
</evidence>
<sequence length="126" mass="13783">MPDDYDALEAQAVDEPAFSNSDEGYAWIDANCAICVHELPPRERRDGDGCPLILIALLGKRPRQWSDGPRTPEGRYAMATQYVCSEQRDEPAADELRPVPVMAGQGELLPCESAAPRRPVRDGGSS</sequence>
<evidence type="ECO:0000256" key="1">
    <source>
        <dbReference type="SAM" id="MobiDB-lite"/>
    </source>
</evidence>
<name>A0A1T3P518_9ACTN</name>
<keyword evidence="3" id="KW-1185">Reference proteome</keyword>
<proteinExistence type="predicted"/>
<dbReference type="AlphaFoldDB" id="A0A1T3P518"/>
<dbReference type="STRING" id="159449.B4N89_27515"/>
<protein>
    <submittedName>
        <fullName evidence="2">Uncharacterized protein</fullName>
    </submittedName>
</protein>